<reference evidence="2 3" key="1">
    <citation type="journal article" date="2011" name="J. Bacteriol.">
        <title>Genome sequence of the verrucomicrobium Opitutus terrae PB90-1, an abundant inhabitant of rice paddy soil ecosystems.</title>
        <authorList>
            <person name="van Passel M.W."/>
            <person name="Kant R."/>
            <person name="Palva A."/>
            <person name="Copeland A."/>
            <person name="Lucas S."/>
            <person name="Lapidus A."/>
            <person name="Glavina del Rio T."/>
            <person name="Pitluck S."/>
            <person name="Goltsman E."/>
            <person name="Clum A."/>
            <person name="Sun H."/>
            <person name="Schmutz J."/>
            <person name="Larimer F.W."/>
            <person name="Land M.L."/>
            <person name="Hauser L."/>
            <person name="Kyrpides N."/>
            <person name="Mikhailova N."/>
            <person name="Richardson P.P."/>
            <person name="Janssen P.H."/>
            <person name="de Vos W.M."/>
            <person name="Smidt H."/>
        </authorList>
    </citation>
    <scope>NUCLEOTIDE SEQUENCE [LARGE SCALE GENOMIC DNA]</scope>
    <source>
        <strain evidence="3">DSM 11246 / JCM 15787 / PB90-1</strain>
    </source>
</reference>
<keyword evidence="3" id="KW-1185">Reference proteome</keyword>
<accession>B1ZWZ6</accession>
<evidence type="ECO:0000256" key="1">
    <source>
        <dbReference type="SAM" id="SignalP"/>
    </source>
</evidence>
<evidence type="ECO:0000313" key="3">
    <source>
        <dbReference type="Proteomes" id="UP000007013"/>
    </source>
</evidence>
<feature type="chain" id="PRO_5002774534" evidence="1">
    <location>
        <begin position="21"/>
        <end position="309"/>
    </location>
</feature>
<dbReference type="Pfam" id="PF07676">
    <property type="entry name" value="PD40"/>
    <property type="match status" value="2"/>
</dbReference>
<dbReference type="KEGG" id="ote:Oter_1824"/>
<dbReference type="EMBL" id="CP001032">
    <property type="protein sequence ID" value="ACB75107.1"/>
    <property type="molecule type" value="Genomic_DNA"/>
</dbReference>
<name>B1ZWZ6_OPITP</name>
<dbReference type="eggNOG" id="COG0823">
    <property type="taxonomic scope" value="Bacteria"/>
</dbReference>
<dbReference type="PROSITE" id="PS51257">
    <property type="entry name" value="PROKAR_LIPOPROTEIN"/>
    <property type="match status" value="1"/>
</dbReference>
<dbReference type="RefSeq" id="WP_012374644.1">
    <property type="nucleotide sequence ID" value="NC_010571.1"/>
</dbReference>
<evidence type="ECO:0000313" key="2">
    <source>
        <dbReference type="EMBL" id="ACB75107.1"/>
    </source>
</evidence>
<dbReference type="Proteomes" id="UP000007013">
    <property type="component" value="Chromosome"/>
</dbReference>
<gene>
    <name evidence="2" type="ordered locus">Oter_1824</name>
</gene>
<keyword evidence="1" id="KW-0732">Signal</keyword>
<proteinExistence type="predicted"/>
<dbReference type="AlphaFoldDB" id="B1ZWZ6"/>
<sequence length="309" mass="34140">MNRLVVLVICALSAGPAAVAGSCSDYLGQPPPVATPEVFARGIVSAGENEHTISFSPDGTEVFWFSNRPPGPDNPEWLAFFRWMRLEHGRWTGPQASPFPGTVALSPDGRRAYFDSQNDLWTAEKRDGRWGEPRALGIVARFPDLKSLHLPSVSATGTLYFIAQAPALGVRGNIGIYRSEFIDGAYAKPELLPDAINLPPFMNWAPCIAPDESFLLFSSNRRDASHDPGDLYLSLRCPDGTWAEPVSLGEPVNTPRQEVFPRLSPDGRYLFFARDTPDRQNDIYWIDAAALPALRARRDASSEDSKRPR</sequence>
<organism evidence="2 3">
    <name type="scientific">Opitutus terrae (strain DSM 11246 / JCM 15787 / PB90-1)</name>
    <dbReference type="NCBI Taxonomy" id="452637"/>
    <lineage>
        <taxon>Bacteria</taxon>
        <taxon>Pseudomonadati</taxon>
        <taxon>Verrucomicrobiota</taxon>
        <taxon>Opitutia</taxon>
        <taxon>Opitutales</taxon>
        <taxon>Opitutaceae</taxon>
        <taxon>Opitutus</taxon>
    </lineage>
</organism>
<dbReference type="InterPro" id="IPR011042">
    <property type="entry name" value="6-blade_b-propeller_TolB-like"/>
</dbReference>
<dbReference type="SUPFAM" id="SSF82171">
    <property type="entry name" value="DPP6 N-terminal domain-like"/>
    <property type="match status" value="1"/>
</dbReference>
<dbReference type="HOGENOM" id="CLU_059007_0_0_0"/>
<dbReference type="InterPro" id="IPR011659">
    <property type="entry name" value="WD40"/>
</dbReference>
<feature type="signal peptide" evidence="1">
    <location>
        <begin position="1"/>
        <end position="20"/>
    </location>
</feature>
<dbReference type="STRING" id="452637.Oter_1824"/>
<dbReference type="Gene3D" id="2.120.10.30">
    <property type="entry name" value="TolB, C-terminal domain"/>
    <property type="match status" value="1"/>
</dbReference>
<protein>
    <submittedName>
        <fullName evidence="2">WD40 domain protein beta Propeller</fullName>
    </submittedName>
</protein>
<dbReference type="OrthoDB" id="1117425at2"/>